<sequence length="201" mass="23318">MRTNFVEVIDDFLSPSYFKHLSENVFGDDNFPWYYSDDASYPDRNRYSINGLEKNNSFGFNVSIFYDGKFNNNCSKEVISSVYPFALMVKDKLRASSILRIRADLTVWNPTNLMHGPHVDYEGFHYSSVFYLNETDGNTVIFNEKVPNRKGISHVDDFSLTIKESIEPKPNRLILFDGTYIHTGHSPSKHQCRKLLNSNYK</sequence>
<keyword evidence="2" id="KW-1185">Reference proteome</keyword>
<organism evidence="1 2">
    <name type="scientific">Synechococcus phage S-SCSM1</name>
    <dbReference type="NCBI Taxonomy" id="2588487"/>
    <lineage>
        <taxon>Viruses</taxon>
        <taxon>Duplodnaviria</taxon>
        <taxon>Heunggongvirae</taxon>
        <taxon>Uroviricota</taxon>
        <taxon>Caudoviricetes</taxon>
        <taxon>Pantevenvirales</taxon>
        <taxon>Kyanoviridae</taxon>
        <taxon>Zhoulongquanvirus</taxon>
        <taxon>Zhoulongquanvirus esscess</taxon>
    </lineage>
</organism>
<evidence type="ECO:0000313" key="2">
    <source>
        <dbReference type="Proteomes" id="UP000515683"/>
    </source>
</evidence>
<name>A0A6M2ZHE3_9CAUD</name>
<dbReference type="EMBL" id="MK867354">
    <property type="protein sequence ID" value="QFG06318.1"/>
    <property type="molecule type" value="Genomic_DNA"/>
</dbReference>
<protein>
    <submittedName>
        <fullName evidence="1">2OG-Fe(II) oxygenase superfamily protein</fullName>
    </submittedName>
</protein>
<dbReference type="Gene3D" id="2.60.120.620">
    <property type="entry name" value="q2cbj1_9rhob like domain"/>
    <property type="match status" value="1"/>
</dbReference>
<reference evidence="1" key="1">
    <citation type="submission" date="2019-04" db="EMBL/GenBank/DDBJ databases">
        <title>Genomic and proteomic characterization of cyanophage S-SCSM1 provides new insights into understanding the viral gene diversity and phage-host interactions.</title>
        <authorList>
            <person name="Wang Q."/>
            <person name="Xu Y."/>
            <person name="Jiao N."/>
            <person name="Zhang R."/>
        </authorList>
    </citation>
    <scope>NUCLEOTIDE SEQUENCE [LARGE SCALE GENOMIC DNA]</scope>
</reference>
<proteinExistence type="predicted"/>
<gene>
    <name evidence="1" type="ORF">SSCSM1_61</name>
</gene>
<accession>A0A6M2ZHE3</accession>
<dbReference type="GO" id="GO:0004519">
    <property type="term" value="F:endonuclease activity"/>
    <property type="evidence" value="ECO:0007669"/>
    <property type="project" value="UniProtKB-KW"/>
</dbReference>
<evidence type="ECO:0000313" key="1">
    <source>
        <dbReference type="EMBL" id="QFG06318.1"/>
    </source>
</evidence>
<dbReference type="Proteomes" id="UP000515683">
    <property type="component" value="Segment"/>
</dbReference>